<protein>
    <submittedName>
        <fullName evidence="3">RNA-directed DNA polymerase, eukaryota</fullName>
    </submittedName>
</protein>
<comment type="caution">
    <text evidence="3">The sequence shown here is derived from an EMBL/GenBank/DDBJ whole genome shotgun (WGS) entry which is preliminary data.</text>
</comment>
<accession>A0ABQ5GJG6</accession>
<dbReference type="PANTHER" id="PTHR33116:SF77">
    <property type="entry name" value="RNA-DIRECTED DNA POLYMERASE"/>
    <property type="match status" value="1"/>
</dbReference>
<feature type="region of interest" description="Disordered" evidence="1">
    <location>
        <begin position="334"/>
        <end position="403"/>
    </location>
</feature>
<dbReference type="Gene3D" id="3.60.10.10">
    <property type="entry name" value="Endonuclease/exonuclease/phosphatase"/>
    <property type="match status" value="1"/>
</dbReference>
<keyword evidence="3" id="KW-0808">Transferase</keyword>
<reference evidence="3" key="2">
    <citation type="submission" date="2022-01" db="EMBL/GenBank/DDBJ databases">
        <authorList>
            <person name="Yamashiro T."/>
            <person name="Shiraishi A."/>
            <person name="Satake H."/>
            <person name="Nakayama K."/>
        </authorList>
    </citation>
    <scope>NUCLEOTIDE SEQUENCE</scope>
</reference>
<evidence type="ECO:0000313" key="4">
    <source>
        <dbReference type="Proteomes" id="UP001151760"/>
    </source>
</evidence>
<dbReference type="SUPFAM" id="SSF56672">
    <property type="entry name" value="DNA/RNA polymerases"/>
    <property type="match status" value="1"/>
</dbReference>
<dbReference type="InterPro" id="IPR036691">
    <property type="entry name" value="Endo/exonu/phosph_ase_sf"/>
</dbReference>
<feature type="domain" description="Reverse transcriptase" evidence="2">
    <location>
        <begin position="871"/>
        <end position="1153"/>
    </location>
</feature>
<feature type="compositionally biased region" description="Acidic residues" evidence="1">
    <location>
        <begin position="258"/>
        <end position="267"/>
    </location>
</feature>
<reference evidence="3" key="1">
    <citation type="journal article" date="2022" name="Int. J. Mol. Sci.">
        <title>Draft Genome of Tanacetum Coccineum: Genomic Comparison of Closely Related Tanacetum-Family Plants.</title>
        <authorList>
            <person name="Yamashiro T."/>
            <person name="Shiraishi A."/>
            <person name="Nakayama K."/>
            <person name="Satake H."/>
        </authorList>
    </citation>
    <scope>NUCLEOTIDE SEQUENCE</scope>
</reference>
<proteinExistence type="predicted"/>
<dbReference type="InterPro" id="IPR026960">
    <property type="entry name" value="RVT-Znf"/>
</dbReference>
<keyword evidence="3" id="KW-0695">RNA-directed DNA polymerase</keyword>
<dbReference type="EMBL" id="BQNB010018567">
    <property type="protein sequence ID" value="GJT75830.1"/>
    <property type="molecule type" value="Genomic_DNA"/>
</dbReference>
<dbReference type="InterPro" id="IPR005135">
    <property type="entry name" value="Endo/exonuclease/phosphatase"/>
</dbReference>
<evidence type="ECO:0000313" key="3">
    <source>
        <dbReference type="EMBL" id="GJT75830.1"/>
    </source>
</evidence>
<dbReference type="Pfam" id="PF14529">
    <property type="entry name" value="Exo_endo_phos_2"/>
    <property type="match status" value="1"/>
</dbReference>
<feature type="compositionally biased region" description="Polar residues" evidence="1">
    <location>
        <begin position="361"/>
        <end position="373"/>
    </location>
</feature>
<dbReference type="Pfam" id="PF13966">
    <property type="entry name" value="zf-RVT"/>
    <property type="match status" value="1"/>
</dbReference>
<dbReference type="CDD" id="cd01650">
    <property type="entry name" value="RT_nLTR_like"/>
    <property type="match status" value="1"/>
</dbReference>
<feature type="region of interest" description="Disordered" evidence="1">
    <location>
        <begin position="258"/>
        <end position="293"/>
    </location>
</feature>
<dbReference type="Pfam" id="PF00078">
    <property type="entry name" value="RVT_1"/>
    <property type="match status" value="1"/>
</dbReference>
<keyword evidence="4" id="KW-1185">Reference proteome</keyword>
<dbReference type="SUPFAM" id="SSF56219">
    <property type="entry name" value="DNase I-like"/>
    <property type="match status" value="1"/>
</dbReference>
<keyword evidence="3" id="KW-0548">Nucleotidyltransferase</keyword>
<feature type="compositionally biased region" description="Basic and acidic residues" evidence="1">
    <location>
        <begin position="374"/>
        <end position="388"/>
    </location>
</feature>
<dbReference type="PANTHER" id="PTHR33116">
    <property type="entry name" value="REVERSE TRANSCRIPTASE ZINC-BINDING DOMAIN-CONTAINING PROTEIN-RELATED-RELATED"/>
    <property type="match status" value="1"/>
</dbReference>
<dbReference type="InterPro" id="IPR000477">
    <property type="entry name" value="RT_dom"/>
</dbReference>
<gene>
    <name evidence="3" type="ORF">Tco_1042555</name>
</gene>
<dbReference type="Proteomes" id="UP001151760">
    <property type="component" value="Unassembled WGS sequence"/>
</dbReference>
<name>A0ABQ5GJG6_9ASTR</name>
<evidence type="ECO:0000256" key="1">
    <source>
        <dbReference type="SAM" id="MobiDB-lite"/>
    </source>
</evidence>
<organism evidence="3 4">
    <name type="scientific">Tanacetum coccineum</name>
    <dbReference type="NCBI Taxonomy" id="301880"/>
    <lineage>
        <taxon>Eukaryota</taxon>
        <taxon>Viridiplantae</taxon>
        <taxon>Streptophyta</taxon>
        <taxon>Embryophyta</taxon>
        <taxon>Tracheophyta</taxon>
        <taxon>Spermatophyta</taxon>
        <taxon>Magnoliopsida</taxon>
        <taxon>eudicotyledons</taxon>
        <taxon>Gunneridae</taxon>
        <taxon>Pentapetalae</taxon>
        <taxon>asterids</taxon>
        <taxon>campanulids</taxon>
        <taxon>Asterales</taxon>
        <taxon>Asteraceae</taxon>
        <taxon>Asteroideae</taxon>
        <taxon>Anthemideae</taxon>
        <taxon>Anthemidinae</taxon>
        <taxon>Tanacetum</taxon>
    </lineage>
</organism>
<sequence length="1921" mass="219348">MPRSSNLKDQTKPLLRGGHEKFPKSLGINRKNGNKYKTANQKKHEGRKNTFYDPSKEAGAFDSRNSFVNVLKGTNMVKETDSSPVIVLEEDCLNSKDLSNSLIGRVKDVGSLSNLKKVMCNEGFDNIFVRYMGELWVLLEFDNTKAKELFRDNVGVGSWFSVLRQASHDFTPEGRIAWVDVEGIPFKFWSGKTFKKIATKWGELLDVDDHDEMSFHSKRICIHTKICSNICENFKIVFKGKVHWIRAKEATGWIPEFSEDEEDDDHSEQEFISSEQSDLGLHIDGEDNGASEVPETIFENSDGMKERQSEDPFGLYSILNKNKVKSDVIREVNDENPSLKYPPGFTPSVEKNGSKSKDDQVQNISDNQLNGDNESVHQVEREDNRNSDGAKTNSTGSRKFKMSEIPRTGGSILSVMEEIVKVGITMGYNMDGCLAQKAKKDWVKELCNKNKVSFVGLQETKMESIDLLSVRLCWGNVNFDYVHSDSIGNSGGILCIWDPNSFRKDSVTVSDYFVIVRGVWIKSGMDILIVVVYAPHDVRDKRLLWDYLSHVSNQWAGEVVMMGDFNEVRYKSDRFGSNFNAHGADIFNNFIINAGLEEVPLGGSAYTWCHKSASKMSKLDRFLVSENLLNTCPNISAITLDRFLSDHRPILLREASFDYGPTPFRFFHFWFDVDGFDKFVTDSWKDAPGDDSNAMRNLCGKLKFLKVKIRAWYADYRNNSKGSVTNFKEELRILDELIDKGNGSDEIVNNRLEILGKLQQVNKAQASEVAQKAKIKWYVEGDENTKFFHGMLNKKRSQLNIRGIMINGTWTDNPKAVKQEFFQHFRNRFDKPPDQNAHIDMPFPNSLSTDQQKDLECMVSKEEVKRAVWDCGTDKSPGPDGFTFGFYRHFWSTIENDNPDANMVKDFRPISLIGSIYKIIAKILTNRLVGVLGDIVNEVQSAFISERQILDGPFILNEIMQWCRRRKKQSLIFKVDFEKAYDSVRWDFLDDILVKFGFGIKWRGWIQNCLNSSKGSILVNGSPTEEFQFYKGLKQGDPLSPFLFILVMESLHISFQRVVDVGMFTGIKLSSSLNISHLFYADDAIFLGQWNDSNIDTLVHVMECFYRVSGLRINLCKSKIMGIHVDADRIKSAASKLGCLVLNTPFLYLGTKVGENMSRVHAWKEVIVKIKSRLSNWKLKTLSIGGRFTLLKSVLGSTPIFHMSIYKVPSSVLHLLESIRSHFFHGHDPRSKKASWVNWNKVLTAKERGGLGVSSLYALNRGLMCKWVWRFFAHKSLLWSRVIKAIHGPEGGLITDVRRGFRSTWTSIVQEVKKLQNQGVNIFDYIRIKIGNGDNTSFWKDKWHNEGVLKDVFPRLYALERHQNVTIHTKLIDYSLVNSFRRNPRSGVEEFQLDNLSRLVSTITLSSAVDRYVWSLENSGEFSVKSIRQVIDANCFPVIHSATRWVKSVPLKVNIMAWKIKMDGLPTRMNISRRGIEIDSIVCPICNSGAESSCHIFFQCNLVRQLARKISSWWNVDYVDVSSYEEWYTWLVSLRLQANLKAVFEGIFYCLWWSVWMFRNKILFEKDTPSQARIFDNIEGSMYEDDKSTNLVVVDLHMCVLEVDEDGKIFKLARMDHQCNDYLSRSWHFILKIMARYLKQHFDVLYYLGHMFRPLDFFYVIHVDLIFGEPILIPLSTLSYVREEYRTGAVALGSNPNKSLLIIGLSDFNKQKPRSFNEAVSPVDAEIGSHIGDDLRRLGGRPINRPKEGVGGSTLSTLGAFKELLLATAEEQAKNYRLVGISQVDSRPWRIIDRSEQSNKRHKMGDQYKPALSAESVSESTVRIMTAWINRQGWRRSSGVDSTKGNRGLAIPPYLPTSESCRRALVLASNAAKPGKSSAGLQEEHWARLMTRYRSVNALPLDMCEFDMILGIDWGSFGENL</sequence>
<feature type="region of interest" description="Disordered" evidence="1">
    <location>
        <begin position="1"/>
        <end position="49"/>
    </location>
</feature>
<dbReference type="PROSITE" id="PS50878">
    <property type="entry name" value="RT_POL"/>
    <property type="match status" value="1"/>
</dbReference>
<dbReference type="GO" id="GO:0003964">
    <property type="term" value="F:RNA-directed DNA polymerase activity"/>
    <property type="evidence" value="ECO:0007669"/>
    <property type="project" value="UniProtKB-KW"/>
</dbReference>
<dbReference type="InterPro" id="IPR043502">
    <property type="entry name" value="DNA/RNA_pol_sf"/>
</dbReference>
<evidence type="ECO:0000259" key="2">
    <source>
        <dbReference type="PROSITE" id="PS50878"/>
    </source>
</evidence>